<dbReference type="OrthoDB" id="1121111at2"/>
<dbReference type="Gene3D" id="1.20.120.910">
    <property type="entry name" value="DksA, coiled-coil domain"/>
    <property type="match status" value="1"/>
</dbReference>
<sequence length="108" mass="12178">MLDTERYRLALMARLGELDKRLHAIEAELDSAKSKDWDDAAIEREGDEVLEHLGHQGQDEISRIRAALDRIRKGSFGTCTRCEEMIAVERLDVLPEAPLCRVCAAQVS</sequence>
<evidence type="ECO:0000259" key="5">
    <source>
        <dbReference type="Pfam" id="PF01258"/>
    </source>
</evidence>
<evidence type="ECO:0000256" key="4">
    <source>
        <dbReference type="PROSITE-ProRule" id="PRU00510"/>
    </source>
</evidence>
<feature type="zinc finger region" description="dksA C4-type" evidence="4">
    <location>
        <begin position="79"/>
        <end position="103"/>
    </location>
</feature>
<dbReference type="Pfam" id="PF21173">
    <property type="entry name" value="DksA-like_N"/>
    <property type="match status" value="1"/>
</dbReference>
<dbReference type="AlphaFoldDB" id="A0A1V0RU72"/>
<dbReference type="RefSeq" id="WP_008281980.1">
    <property type="nucleotide sequence ID" value="NZ_CP020474.1"/>
</dbReference>
<dbReference type="Pfam" id="PF01258">
    <property type="entry name" value="zf-dskA_traR"/>
    <property type="match status" value="1"/>
</dbReference>
<reference evidence="7 8" key="1">
    <citation type="submission" date="2017-03" db="EMBL/GenBank/DDBJ databases">
        <title>Genome Sequence of Roseovarius mucosus strain SMR3 Isolated from a culture of the Diatom Skeletonema marinoi.</title>
        <authorList>
            <person name="Topel M."/>
            <person name="Pinder M."/>
            <person name="Johansson O.N."/>
            <person name="Kourtchenko O."/>
            <person name="Godhe A."/>
            <person name="Clarke A.K."/>
        </authorList>
    </citation>
    <scope>NUCLEOTIDE SEQUENCE [LARGE SCALE GENOMIC DNA]</scope>
    <source>
        <strain evidence="7 8">SMR3</strain>
    </source>
</reference>
<evidence type="ECO:0000256" key="2">
    <source>
        <dbReference type="ARBA" id="ARBA00022771"/>
    </source>
</evidence>
<keyword evidence="2" id="KW-0863">Zinc-finger</keyword>
<proteinExistence type="predicted"/>
<feature type="domain" description="Zinc finger DksA/TraR C4-type" evidence="5">
    <location>
        <begin position="74"/>
        <end position="105"/>
    </location>
</feature>
<keyword evidence="3" id="KW-0862">Zinc</keyword>
<dbReference type="InterPro" id="IPR000962">
    <property type="entry name" value="Znf_DskA_TraR"/>
</dbReference>
<gene>
    <name evidence="7" type="primary">dksA</name>
    <name evidence="7" type="ORF">ROSMUCSMR3_03745</name>
</gene>
<dbReference type="Proteomes" id="UP000192273">
    <property type="component" value="Chromosome"/>
</dbReference>
<dbReference type="PANTHER" id="PTHR33823">
    <property type="entry name" value="RNA POLYMERASE-BINDING TRANSCRIPTION FACTOR DKSA-RELATED"/>
    <property type="match status" value="1"/>
</dbReference>
<dbReference type="GO" id="GO:0008270">
    <property type="term" value="F:zinc ion binding"/>
    <property type="evidence" value="ECO:0007669"/>
    <property type="project" value="UniProtKB-KW"/>
</dbReference>
<dbReference type="PROSITE" id="PS51128">
    <property type="entry name" value="ZF_DKSA_2"/>
    <property type="match status" value="1"/>
</dbReference>
<evidence type="ECO:0000256" key="1">
    <source>
        <dbReference type="ARBA" id="ARBA00022723"/>
    </source>
</evidence>
<keyword evidence="8" id="KW-1185">Reference proteome</keyword>
<evidence type="ECO:0000313" key="7">
    <source>
        <dbReference type="EMBL" id="ARE85195.1"/>
    </source>
</evidence>
<dbReference type="PANTHER" id="PTHR33823:SF4">
    <property type="entry name" value="GENERAL STRESS PROTEIN 16O"/>
    <property type="match status" value="1"/>
</dbReference>
<organism evidence="7 8">
    <name type="scientific">Roseovarius mucosus</name>
    <dbReference type="NCBI Taxonomy" id="215743"/>
    <lineage>
        <taxon>Bacteria</taxon>
        <taxon>Pseudomonadati</taxon>
        <taxon>Pseudomonadota</taxon>
        <taxon>Alphaproteobacteria</taxon>
        <taxon>Rhodobacterales</taxon>
        <taxon>Roseobacteraceae</taxon>
        <taxon>Roseovarius</taxon>
    </lineage>
</organism>
<evidence type="ECO:0000259" key="6">
    <source>
        <dbReference type="Pfam" id="PF21173"/>
    </source>
</evidence>
<dbReference type="KEGG" id="rmm:ROSMUCSMR3_03745"/>
<protein>
    <submittedName>
        <fullName evidence="7">RNA polymerase-binding transcription factor DksA</fullName>
    </submittedName>
</protein>
<name>A0A1V0RU72_9RHOB</name>
<keyword evidence="1" id="KW-0479">Metal-binding</keyword>
<evidence type="ECO:0000313" key="8">
    <source>
        <dbReference type="Proteomes" id="UP000192273"/>
    </source>
</evidence>
<evidence type="ECO:0000256" key="3">
    <source>
        <dbReference type="ARBA" id="ARBA00022833"/>
    </source>
</evidence>
<dbReference type="EMBL" id="CP020474">
    <property type="protein sequence ID" value="ARE85195.1"/>
    <property type="molecule type" value="Genomic_DNA"/>
</dbReference>
<dbReference type="InterPro" id="IPR048487">
    <property type="entry name" value="DksA-like_N"/>
</dbReference>
<feature type="domain" description="DnaK suppressor protein-like N-terminal" evidence="6">
    <location>
        <begin position="7"/>
        <end position="71"/>
    </location>
</feature>
<accession>A0A1V0RU72</accession>